<dbReference type="Proteomes" id="UP001448207">
    <property type="component" value="Unassembled WGS sequence"/>
</dbReference>
<keyword evidence="2" id="KW-1185">Reference proteome</keyword>
<dbReference type="EMBL" id="JBCLYO010000034">
    <property type="protein sequence ID" value="KAL0075808.1"/>
    <property type="molecule type" value="Genomic_DNA"/>
</dbReference>
<evidence type="ECO:0000313" key="2">
    <source>
        <dbReference type="Proteomes" id="UP001448207"/>
    </source>
</evidence>
<proteinExistence type="predicted"/>
<feature type="non-terminal residue" evidence="1">
    <location>
        <position position="105"/>
    </location>
</feature>
<gene>
    <name evidence="1" type="ORF">J3Q64DRAFT_1825922</name>
</gene>
<accession>A0ABR3AJ23</accession>
<comment type="caution">
    <text evidence="1">The sequence shown here is derived from an EMBL/GenBank/DDBJ whole genome shotgun (WGS) entry which is preliminary data.</text>
</comment>
<organism evidence="1 2">
    <name type="scientific">Phycomyces blakesleeanus</name>
    <dbReference type="NCBI Taxonomy" id="4837"/>
    <lineage>
        <taxon>Eukaryota</taxon>
        <taxon>Fungi</taxon>
        <taxon>Fungi incertae sedis</taxon>
        <taxon>Mucoromycota</taxon>
        <taxon>Mucoromycotina</taxon>
        <taxon>Mucoromycetes</taxon>
        <taxon>Mucorales</taxon>
        <taxon>Phycomycetaceae</taxon>
        <taxon>Phycomyces</taxon>
    </lineage>
</organism>
<reference evidence="1 2" key="1">
    <citation type="submission" date="2024-04" db="EMBL/GenBank/DDBJ databases">
        <title>Symmetric and asymmetric DNA N6-adenine methylation regulates different biological responses in Mucorales.</title>
        <authorList>
            <consortium name="Lawrence Berkeley National Laboratory"/>
            <person name="Lax C."/>
            <person name="Mondo S.J."/>
            <person name="Osorio-Concepcion M."/>
            <person name="Muszewska A."/>
            <person name="Corrochano-Luque M."/>
            <person name="Gutierrez G."/>
            <person name="Riley R."/>
            <person name="Lipzen A."/>
            <person name="Guo J."/>
            <person name="Hundley H."/>
            <person name="Amirebrahimi M."/>
            <person name="Ng V."/>
            <person name="Lorenzo-Gutierrez D."/>
            <person name="Binder U."/>
            <person name="Yang J."/>
            <person name="Song Y."/>
            <person name="Canovas D."/>
            <person name="Navarro E."/>
            <person name="Freitag M."/>
            <person name="Gabaldon T."/>
            <person name="Grigoriev I.V."/>
            <person name="Corrochano L.M."/>
            <person name="Nicolas F.E."/>
            <person name="Garre V."/>
        </authorList>
    </citation>
    <scope>NUCLEOTIDE SEQUENCE [LARGE SCALE GENOMIC DNA]</scope>
    <source>
        <strain evidence="1 2">L51</strain>
    </source>
</reference>
<protein>
    <submittedName>
        <fullName evidence="1">Uncharacterized protein</fullName>
    </submittedName>
</protein>
<name>A0ABR3AJ23_PHYBL</name>
<evidence type="ECO:0000313" key="1">
    <source>
        <dbReference type="EMBL" id="KAL0075808.1"/>
    </source>
</evidence>
<sequence length="105" mass="12327">MLAKLTRLNPDELIGTIIDRKINSAMMIDLPRGVKRQLEEERFVPQGLEEDGSWPDLDRLLKKKKIWHESKLERKATAYLLKREVREVGEVEERLVGGEEEEEEE</sequence>